<dbReference type="Pfam" id="PF13205">
    <property type="entry name" value="Big_5"/>
    <property type="match status" value="1"/>
</dbReference>
<dbReference type="Gene3D" id="3.40.33.10">
    <property type="entry name" value="CAP"/>
    <property type="match status" value="1"/>
</dbReference>
<accession>A0A2S4LRS6</accession>
<feature type="region of interest" description="Disordered" evidence="2">
    <location>
        <begin position="30"/>
        <end position="62"/>
    </location>
</feature>
<evidence type="ECO:0000256" key="3">
    <source>
        <dbReference type="SAM" id="SignalP"/>
    </source>
</evidence>
<organism evidence="6 7">
    <name type="scientific">Paraburkholderia eburnea</name>
    <dbReference type="NCBI Taxonomy" id="1189126"/>
    <lineage>
        <taxon>Bacteria</taxon>
        <taxon>Pseudomonadati</taxon>
        <taxon>Pseudomonadota</taxon>
        <taxon>Betaproteobacteria</taxon>
        <taxon>Burkholderiales</taxon>
        <taxon>Burkholderiaceae</taxon>
        <taxon>Paraburkholderia</taxon>
    </lineage>
</organism>
<evidence type="ECO:0000259" key="5">
    <source>
        <dbReference type="Pfam" id="PF13205"/>
    </source>
</evidence>
<dbReference type="PANTHER" id="PTHR31157">
    <property type="entry name" value="SCP DOMAIN-CONTAINING PROTEIN"/>
    <property type="match status" value="1"/>
</dbReference>
<sequence length="373" mass="37963">MRFSRFRIEAVALFATALLAACGGGGGGSSDSSGGSGSSAANNSSNGGSNTAQATTTTTTTQSNAATNSAILIVPASQITALPGASGNASADGTAYINAMRKNVGLATLPGNAGLATASGDHATYLVDNQAYGHTETAGNPGFTGVDPQTRIGAEGSFTMMGEVVVAGQPAAFSDSVSPVETLFDAPFHRIVMLDDFTSMGVGYMANANWEAFNIDFGSTSADTLSATSLVAYPYPGEQGVPTSWFANEDPNPFASATQYEMTTVGYPVTIQSAFGSTLSSLQFTITATNGTNIPCLASTPQTMPSELSNAALCVPYSPLAASTTYTVQVTGTLTDASNQTHPINVLWTFTTAASGVSHNAVQGLSNRPLPKF</sequence>
<feature type="chain" id="PRO_5015627007" evidence="3">
    <location>
        <begin position="21"/>
        <end position="373"/>
    </location>
</feature>
<feature type="compositionally biased region" description="Low complexity" evidence="2">
    <location>
        <begin position="38"/>
        <end position="62"/>
    </location>
</feature>
<feature type="signal peptide" evidence="3">
    <location>
        <begin position="1"/>
        <end position="20"/>
    </location>
</feature>
<evidence type="ECO:0000313" key="6">
    <source>
        <dbReference type="EMBL" id="POR45166.1"/>
    </source>
</evidence>
<name>A0A2S4LRS6_9BURK</name>
<dbReference type="InterPro" id="IPR035940">
    <property type="entry name" value="CAP_sf"/>
</dbReference>
<dbReference type="CDD" id="cd05379">
    <property type="entry name" value="CAP_bacterial"/>
    <property type="match status" value="1"/>
</dbReference>
<dbReference type="OrthoDB" id="5372233at2"/>
<dbReference type="InterPro" id="IPR032812">
    <property type="entry name" value="SbsA_Ig"/>
</dbReference>
<feature type="domain" description="SCP" evidence="4">
    <location>
        <begin position="95"/>
        <end position="211"/>
    </location>
</feature>
<dbReference type="SUPFAM" id="SSF55797">
    <property type="entry name" value="PR-1-like"/>
    <property type="match status" value="1"/>
</dbReference>
<keyword evidence="7" id="KW-1185">Reference proteome</keyword>
<reference evidence="6 7" key="1">
    <citation type="submission" date="2018-01" db="EMBL/GenBank/DDBJ databases">
        <title>Genomic Encyclopedia of Type Strains, Phase III (KMG-III): the genomes of soil and plant-associated and newly described type strains.</title>
        <authorList>
            <person name="Whitman W."/>
        </authorList>
    </citation>
    <scope>NUCLEOTIDE SEQUENCE [LARGE SCALE GENOMIC DNA]</scope>
    <source>
        <strain evidence="6 7">JCM 18070</strain>
    </source>
</reference>
<evidence type="ECO:0000313" key="7">
    <source>
        <dbReference type="Proteomes" id="UP000237381"/>
    </source>
</evidence>
<dbReference type="PROSITE" id="PS51257">
    <property type="entry name" value="PROKAR_LIPOPROTEIN"/>
    <property type="match status" value="1"/>
</dbReference>
<dbReference type="Pfam" id="PF00188">
    <property type="entry name" value="CAP"/>
    <property type="match status" value="1"/>
</dbReference>
<protein>
    <submittedName>
        <fullName evidence="6">Uncharacterized protein YkwD</fullName>
    </submittedName>
</protein>
<dbReference type="PANTHER" id="PTHR31157:SF1">
    <property type="entry name" value="SCP DOMAIN-CONTAINING PROTEIN"/>
    <property type="match status" value="1"/>
</dbReference>
<evidence type="ECO:0000259" key="4">
    <source>
        <dbReference type="Pfam" id="PF00188"/>
    </source>
</evidence>
<feature type="domain" description="SbsA Ig-like" evidence="5">
    <location>
        <begin position="292"/>
        <end position="352"/>
    </location>
</feature>
<dbReference type="InterPro" id="IPR014044">
    <property type="entry name" value="CAP_dom"/>
</dbReference>
<gene>
    <name evidence="6" type="ORF">B0G62_14011</name>
</gene>
<dbReference type="EMBL" id="PQGA01000040">
    <property type="protein sequence ID" value="POR45166.1"/>
    <property type="molecule type" value="Genomic_DNA"/>
</dbReference>
<comment type="caution">
    <text evidence="6">The sequence shown here is derived from an EMBL/GenBank/DDBJ whole genome shotgun (WGS) entry which is preliminary data.</text>
</comment>
<dbReference type="Proteomes" id="UP000237381">
    <property type="component" value="Unassembled WGS sequence"/>
</dbReference>
<evidence type="ECO:0000256" key="2">
    <source>
        <dbReference type="SAM" id="MobiDB-lite"/>
    </source>
</evidence>
<evidence type="ECO:0000256" key="1">
    <source>
        <dbReference type="ARBA" id="ARBA00022729"/>
    </source>
</evidence>
<proteinExistence type="predicted"/>
<keyword evidence="1 3" id="KW-0732">Signal</keyword>
<dbReference type="AlphaFoldDB" id="A0A2S4LRS6"/>
<dbReference type="RefSeq" id="WP_103707927.1">
    <property type="nucleotide sequence ID" value="NZ_PQGA01000040.1"/>
</dbReference>